<organism evidence="1 2">
    <name type="scientific">Thorsellia kenyensis</name>
    <dbReference type="NCBI Taxonomy" id="1549888"/>
    <lineage>
        <taxon>Bacteria</taxon>
        <taxon>Pseudomonadati</taxon>
        <taxon>Pseudomonadota</taxon>
        <taxon>Gammaproteobacteria</taxon>
        <taxon>Enterobacterales</taxon>
        <taxon>Thorselliaceae</taxon>
        <taxon>Thorsellia</taxon>
    </lineage>
</organism>
<dbReference type="Pfam" id="PF12787">
    <property type="entry name" value="EcsC"/>
    <property type="match status" value="1"/>
</dbReference>
<dbReference type="RefSeq" id="WP_385876623.1">
    <property type="nucleotide sequence ID" value="NZ_JBHLXE010000052.1"/>
</dbReference>
<comment type="caution">
    <text evidence="1">The sequence shown here is derived from an EMBL/GenBank/DDBJ whole genome shotgun (WGS) entry which is preliminary data.</text>
</comment>
<protein>
    <submittedName>
        <fullName evidence="1">EcsC family protein</fullName>
    </submittedName>
</protein>
<dbReference type="EMBL" id="JBHLXE010000052">
    <property type="protein sequence ID" value="MFC0179521.1"/>
    <property type="molecule type" value="Genomic_DNA"/>
</dbReference>
<dbReference type="Proteomes" id="UP001589758">
    <property type="component" value="Unassembled WGS sequence"/>
</dbReference>
<gene>
    <name evidence="1" type="ORF">ACFFIT_05360</name>
</gene>
<reference evidence="1 2" key="1">
    <citation type="submission" date="2024-09" db="EMBL/GenBank/DDBJ databases">
        <authorList>
            <person name="Sun Q."/>
            <person name="Mori K."/>
        </authorList>
    </citation>
    <scope>NUCLEOTIDE SEQUENCE [LARGE SCALE GENOMIC DNA]</scope>
    <source>
        <strain evidence="1 2">CCM 8545</strain>
    </source>
</reference>
<name>A0ABV6CB70_9GAMM</name>
<evidence type="ECO:0000313" key="1">
    <source>
        <dbReference type="EMBL" id="MFC0179521.1"/>
    </source>
</evidence>
<proteinExistence type="predicted"/>
<evidence type="ECO:0000313" key="2">
    <source>
        <dbReference type="Proteomes" id="UP001589758"/>
    </source>
</evidence>
<sequence length="198" mass="21435">MTKEVSLERMFNILFEQVKAGIGPLDSAEELAFQYQNSHESIENALAELISTESMKAAGTGFITGLGGYASLPITLPSNLIGVLFIQMRLITTIALIKGISTDDPRLKILVLGCLCGELYKTSISKLLHTKLCVNSSAKFALQLTKHITDSLVNKCLTHSFKHITKFIPLVGGFISGGIDYTNTRIIGNTAKSILCGK</sequence>
<dbReference type="InterPro" id="IPR024787">
    <property type="entry name" value="EcsC"/>
</dbReference>
<keyword evidence="2" id="KW-1185">Reference proteome</keyword>
<accession>A0ABV6CB70</accession>